<comment type="caution">
    <text evidence="2">The sequence shown here is derived from an EMBL/GenBank/DDBJ whole genome shotgun (WGS) entry which is preliminary data.</text>
</comment>
<gene>
    <name evidence="2" type="ORF">AFCDBAGC_4264</name>
</gene>
<dbReference type="Proteomes" id="UP001055117">
    <property type="component" value="Unassembled WGS sequence"/>
</dbReference>
<name>A0ABQ4QNS8_9HYPH</name>
<keyword evidence="1" id="KW-1133">Transmembrane helix</keyword>
<keyword evidence="3" id="KW-1185">Reference proteome</keyword>
<organism evidence="2 3">
    <name type="scientific">Methylobacterium cerastii</name>
    <dbReference type="NCBI Taxonomy" id="932741"/>
    <lineage>
        <taxon>Bacteria</taxon>
        <taxon>Pseudomonadati</taxon>
        <taxon>Pseudomonadota</taxon>
        <taxon>Alphaproteobacteria</taxon>
        <taxon>Hyphomicrobiales</taxon>
        <taxon>Methylobacteriaceae</taxon>
        <taxon>Methylobacterium</taxon>
    </lineage>
</organism>
<dbReference type="RefSeq" id="WP_147828561.1">
    <property type="nucleotide sequence ID" value="NZ_BPQG01000074.1"/>
</dbReference>
<accession>A0ABQ4QNS8</accession>
<reference evidence="2 3" key="1">
    <citation type="journal article" date="2021" name="Front. Microbiol.">
        <title>Comprehensive Comparative Genomics and Phenotyping of Methylobacterium Species.</title>
        <authorList>
            <person name="Alessa O."/>
            <person name="Ogura Y."/>
            <person name="Fujitani Y."/>
            <person name="Takami H."/>
            <person name="Hayashi T."/>
            <person name="Sahin N."/>
            <person name="Tani A."/>
        </authorList>
    </citation>
    <scope>NUCLEOTIDE SEQUENCE [LARGE SCALE GENOMIC DNA]</scope>
    <source>
        <strain evidence="2 3">DSM 23679</strain>
    </source>
</reference>
<sequence length="72" mass="7277">MVAIVMAALFGAGASTLLLAKFGLLTALLAIPIGGSAAGMAAALGLAVARDRHFRGRTCEPRVAVRAFPVAR</sequence>
<proteinExistence type="predicted"/>
<evidence type="ECO:0000313" key="3">
    <source>
        <dbReference type="Proteomes" id="UP001055117"/>
    </source>
</evidence>
<keyword evidence="1" id="KW-0812">Transmembrane</keyword>
<protein>
    <submittedName>
        <fullName evidence="2">Uncharacterized protein</fullName>
    </submittedName>
</protein>
<feature type="transmembrane region" description="Helical" evidence="1">
    <location>
        <begin position="24"/>
        <end position="48"/>
    </location>
</feature>
<dbReference type="EMBL" id="BPQG01000074">
    <property type="protein sequence ID" value="GJD46384.1"/>
    <property type="molecule type" value="Genomic_DNA"/>
</dbReference>
<keyword evidence="1" id="KW-0472">Membrane</keyword>
<evidence type="ECO:0000313" key="2">
    <source>
        <dbReference type="EMBL" id="GJD46384.1"/>
    </source>
</evidence>
<evidence type="ECO:0000256" key="1">
    <source>
        <dbReference type="SAM" id="Phobius"/>
    </source>
</evidence>